<sequence length="325" mass="37003">MTVSPATAGTQPGSNDVFSVQKYWKQQNFQSSARLLMQAWLFKYQLGFDLHPKLVPRDGRTLKIADIGCANCAWLLDTAREFPQHEYHGFDITPAHFISRRYLPKNIKTHVWDAFTRPAEDFVGQFDIVHIRAIFSAVVNNNAGPLIESILALLKPGGHVQWDESDVASWHTVTSFPGVPTAAMETMLKFQKHKIVDMGGLRGQWLRDLPTTLKQHGCEILADERFHAGRELYKAWADNSLTTWQMGFANWPDRPLPLPDIEGLPKEVTREWYLDLFEQCVQEAEQGATALFDLHVLVVRKEEEEAEEKFASGVVGSTNGWHRQY</sequence>
<gene>
    <name evidence="2" type="ORF">Tdes44962_MAKER09385</name>
</gene>
<name>A0A9W7STP5_9PEZI</name>
<dbReference type="InterPro" id="IPR029063">
    <property type="entry name" value="SAM-dependent_MTases_sf"/>
</dbReference>
<organism evidence="2 3">
    <name type="scientific">Teratosphaeria destructans</name>
    <dbReference type="NCBI Taxonomy" id="418781"/>
    <lineage>
        <taxon>Eukaryota</taxon>
        <taxon>Fungi</taxon>
        <taxon>Dikarya</taxon>
        <taxon>Ascomycota</taxon>
        <taxon>Pezizomycotina</taxon>
        <taxon>Dothideomycetes</taxon>
        <taxon>Dothideomycetidae</taxon>
        <taxon>Mycosphaerellales</taxon>
        <taxon>Teratosphaeriaceae</taxon>
        <taxon>Teratosphaeria</taxon>
    </lineage>
</organism>
<keyword evidence="2" id="KW-0808">Transferase</keyword>
<dbReference type="OrthoDB" id="417697at2759"/>
<dbReference type="GO" id="GO:0032259">
    <property type="term" value="P:methylation"/>
    <property type="evidence" value="ECO:0007669"/>
    <property type="project" value="UniProtKB-KW"/>
</dbReference>
<reference evidence="2 3" key="1">
    <citation type="journal article" date="2018" name="IMA Fungus">
        <title>IMA Genome-F 10: Nine draft genome sequences of Claviceps purpurea s.lat., including C. arundinis, C. humidiphila, and C. cf. spartinae, pseudomolecules for the pitch canker pathogen Fusarium circinatum, draft genome of Davidsoniella eucalypti, Grosmannia galeiformis, Quambalaria eucalypti, and Teratosphaeria destructans.</title>
        <authorList>
            <person name="Wingfield B.D."/>
            <person name="Liu M."/>
            <person name="Nguyen H.D."/>
            <person name="Lane F.A."/>
            <person name="Morgan S.W."/>
            <person name="De Vos L."/>
            <person name="Wilken P.M."/>
            <person name="Duong T.A."/>
            <person name="Aylward J."/>
            <person name="Coetzee M.P."/>
            <person name="Dadej K."/>
            <person name="De Beer Z.W."/>
            <person name="Findlay W."/>
            <person name="Havenga M."/>
            <person name="Kolarik M."/>
            <person name="Menzies J.G."/>
            <person name="Naidoo K."/>
            <person name="Pochopski O."/>
            <person name="Shoukouhi P."/>
            <person name="Santana Q.C."/>
            <person name="Seifert K.A."/>
            <person name="Soal N."/>
            <person name="Steenkamp E.T."/>
            <person name="Tatham C.T."/>
            <person name="van der Nest M.A."/>
            <person name="Wingfield M.J."/>
        </authorList>
    </citation>
    <scope>NUCLEOTIDE SEQUENCE [LARGE SCALE GENOMIC DNA]</scope>
    <source>
        <strain evidence="2">CMW44962</strain>
    </source>
</reference>
<feature type="domain" description="Methyltransferase type 12" evidence="1">
    <location>
        <begin position="66"/>
        <end position="160"/>
    </location>
</feature>
<evidence type="ECO:0000313" key="3">
    <source>
        <dbReference type="Proteomes" id="UP001138500"/>
    </source>
</evidence>
<dbReference type="SUPFAM" id="SSF53335">
    <property type="entry name" value="S-adenosyl-L-methionine-dependent methyltransferases"/>
    <property type="match status" value="1"/>
</dbReference>
<evidence type="ECO:0000313" key="2">
    <source>
        <dbReference type="EMBL" id="KAH9828345.1"/>
    </source>
</evidence>
<proteinExistence type="predicted"/>
<comment type="caution">
    <text evidence="2">The sequence shown here is derived from an EMBL/GenBank/DDBJ whole genome shotgun (WGS) entry which is preliminary data.</text>
</comment>
<keyword evidence="2" id="KW-0489">Methyltransferase</keyword>
<dbReference type="GO" id="GO:0008168">
    <property type="term" value="F:methyltransferase activity"/>
    <property type="evidence" value="ECO:0007669"/>
    <property type="project" value="UniProtKB-KW"/>
</dbReference>
<dbReference type="EMBL" id="RIBY02001645">
    <property type="protein sequence ID" value="KAH9828345.1"/>
    <property type="molecule type" value="Genomic_DNA"/>
</dbReference>
<dbReference type="AlphaFoldDB" id="A0A9W7STP5"/>
<dbReference type="Pfam" id="PF08242">
    <property type="entry name" value="Methyltransf_12"/>
    <property type="match status" value="1"/>
</dbReference>
<evidence type="ECO:0000259" key="1">
    <source>
        <dbReference type="Pfam" id="PF08242"/>
    </source>
</evidence>
<dbReference type="CDD" id="cd02440">
    <property type="entry name" value="AdoMet_MTases"/>
    <property type="match status" value="1"/>
</dbReference>
<reference evidence="2 3" key="2">
    <citation type="journal article" date="2021" name="Curr. Genet.">
        <title>Genetic response to nitrogen starvation in the aggressive Eucalyptus foliar pathogen Teratosphaeria destructans.</title>
        <authorList>
            <person name="Havenga M."/>
            <person name="Wingfield B.D."/>
            <person name="Wingfield M.J."/>
            <person name="Dreyer L.L."/>
            <person name="Roets F."/>
            <person name="Aylward J."/>
        </authorList>
    </citation>
    <scope>NUCLEOTIDE SEQUENCE [LARGE SCALE GENOMIC DNA]</scope>
    <source>
        <strain evidence="2">CMW44962</strain>
    </source>
</reference>
<accession>A0A9W7STP5</accession>
<keyword evidence="3" id="KW-1185">Reference proteome</keyword>
<dbReference type="InterPro" id="IPR013217">
    <property type="entry name" value="Methyltransf_12"/>
</dbReference>
<dbReference type="Proteomes" id="UP001138500">
    <property type="component" value="Unassembled WGS sequence"/>
</dbReference>
<dbReference type="Gene3D" id="3.40.50.150">
    <property type="entry name" value="Vaccinia Virus protein VP39"/>
    <property type="match status" value="1"/>
</dbReference>
<protein>
    <submittedName>
        <fullName evidence="2">S-adenosyl-L-methionine-dependent methyltransferase</fullName>
    </submittedName>
</protein>